<gene>
    <name evidence="2" type="ORF">HPB51_022008</name>
</gene>
<evidence type="ECO:0000313" key="3">
    <source>
        <dbReference type="Proteomes" id="UP000821866"/>
    </source>
</evidence>
<proteinExistence type="predicted"/>
<evidence type="ECO:0000256" key="1">
    <source>
        <dbReference type="SAM" id="MobiDB-lite"/>
    </source>
</evidence>
<comment type="caution">
    <text evidence="2">The sequence shown here is derived from an EMBL/GenBank/DDBJ whole genome shotgun (WGS) entry which is preliminary data.</text>
</comment>
<sequence length="144" mass="15783">MGHLPETLDIALNLAECLRTGVRRRFSSSSDNAEVRLQERSGLPNVLPQVHIIQPFSTVPSLNQSIRKARLESWKHTPHCSSRAGEGVSGLQSQRDDDTTPGPSFPQRKQMAVVPPATAIVNRGRWVTSSVGRIGAWLGAPRLK</sequence>
<reference evidence="2" key="2">
    <citation type="submission" date="2021-09" db="EMBL/GenBank/DDBJ databases">
        <authorList>
            <person name="Jia N."/>
            <person name="Wang J."/>
            <person name="Shi W."/>
            <person name="Du L."/>
            <person name="Sun Y."/>
            <person name="Zhan W."/>
            <person name="Jiang J."/>
            <person name="Wang Q."/>
            <person name="Zhang B."/>
            <person name="Ji P."/>
            <person name="Sakyi L.B."/>
            <person name="Cui X."/>
            <person name="Yuan T."/>
            <person name="Jiang B."/>
            <person name="Yang W."/>
            <person name="Lam T.T.-Y."/>
            <person name="Chang Q."/>
            <person name="Ding S."/>
            <person name="Wang X."/>
            <person name="Zhu J."/>
            <person name="Ruan X."/>
            <person name="Zhao L."/>
            <person name="Wei J."/>
            <person name="Que T."/>
            <person name="Du C."/>
            <person name="Cheng J."/>
            <person name="Dai P."/>
            <person name="Han X."/>
            <person name="Huang E."/>
            <person name="Gao Y."/>
            <person name="Liu J."/>
            <person name="Shao H."/>
            <person name="Ye R."/>
            <person name="Li L."/>
            <person name="Wei W."/>
            <person name="Wang X."/>
            <person name="Wang C."/>
            <person name="Huo Q."/>
            <person name="Li W."/>
            <person name="Guo W."/>
            <person name="Chen H."/>
            <person name="Chen S."/>
            <person name="Zhou L."/>
            <person name="Zhou L."/>
            <person name="Ni X."/>
            <person name="Tian J."/>
            <person name="Zhou Y."/>
            <person name="Sheng Y."/>
            <person name="Liu T."/>
            <person name="Pan Y."/>
            <person name="Xia L."/>
            <person name="Li J."/>
            <person name="Zhao F."/>
            <person name="Cao W."/>
        </authorList>
    </citation>
    <scope>NUCLEOTIDE SEQUENCE</scope>
    <source>
        <strain evidence="2">Rmic-2018</strain>
        <tissue evidence="2">Larvae</tissue>
    </source>
</reference>
<name>A0A9J6DJN5_RHIMP</name>
<dbReference type="AlphaFoldDB" id="A0A9J6DJN5"/>
<keyword evidence="3" id="KW-1185">Reference proteome</keyword>
<protein>
    <submittedName>
        <fullName evidence="2">Uncharacterized protein</fullName>
    </submittedName>
</protein>
<organism evidence="2 3">
    <name type="scientific">Rhipicephalus microplus</name>
    <name type="common">Cattle tick</name>
    <name type="synonym">Boophilus microplus</name>
    <dbReference type="NCBI Taxonomy" id="6941"/>
    <lineage>
        <taxon>Eukaryota</taxon>
        <taxon>Metazoa</taxon>
        <taxon>Ecdysozoa</taxon>
        <taxon>Arthropoda</taxon>
        <taxon>Chelicerata</taxon>
        <taxon>Arachnida</taxon>
        <taxon>Acari</taxon>
        <taxon>Parasitiformes</taxon>
        <taxon>Ixodida</taxon>
        <taxon>Ixodoidea</taxon>
        <taxon>Ixodidae</taxon>
        <taxon>Rhipicephalinae</taxon>
        <taxon>Rhipicephalus</taxon>
        <taxon>Boophilus</taxon>
    </lineage>
</organism>
<evidence type="ECO:0000313" key="2">
    <source>
        <dbReference type="EMBL" id="KAH8022126.1"/>
    </source>
</evidence>
<reference evidence="2" key="1">
    <citation type="journal article" date="2020" name="Cell">
        <title>Large-Scale Comparative Analyses of Tick Genomes Elucidate Their Genetic Diversity and Vector Capacities.</title>
        <authorList>
            <consortium name="Tick Genome and Microbiome Consortium (TIGMIC)"/>
            <person name="Jia N."/>
            <person name="Wang J."/>
            <person name="Shi W."/>
            <person name="Du L."/>
            <person name="Sun Y."/>
            <person name="Zhan W."/>
            <person name="Jiang J.F."/>
            <person name="Wang Q."/>
            <person name="Zhang B."/>
            <person name="Ji P."/>
            <person name="Bell-Sakyi L."/>
            <person name="Cui X.M."/>
            <person name="Yuan T.T."/>
            <person name="Jiang B.G."/>
            <person name="Yang W.F."/>
            <person name="Lam T.T."/>
            <person name="Chang Q.C."/>
            <person name="Ding S.J."/>
            <person name="Wang X.J."/>
            <person name="Zhu J.G."/>
            <person name="Ruan X.D."/>
            <person name="Zhao L."/>
            <person name="Wei J.T."/>
            <person name="Ye R.Z."/>
            <person name="Que T.C."/>
            <person name="Du C.H."/>
            <person name="Zhou Y.H."/>
            <person name="Cheng J.X."/>
            <person name="Dai P.F."/>
            <person name="Guo W.B."/>
            <person name="Han X.H."/>
            <person name="Huang E.J."/>
            <person name="Li L.F."/>
            <person name="Wei W."/>
            <person name="Gao Y.C."/>
            <person name="Liu J.Z."/>
            <person name="Shao H.Z."/>
            <person name="Wang X."/>
            <person name="Wang C.C."/>
            <person name="Yang T.C."/>
            <person name="Huo Q.B."/>
            <person name="Li W."/>
            <person name="Chen H.Y."/>
            <person name="Chen S.E."/>
            <person name="Zhou L.G."/>
            <person name="Ni X.B."/>
            <person name="Tian J.H."/>
            <person name="Sheng Y."/>
            <person name="Liu T."/>
            <person name="Pan Y.S."/>
            <person name="Xia L.Y."/>
            <person name="Li J."/>
            <person name="Zhao F."/>
            <person name="Cao W.C."/>
        </authorList>
    </citation>
    <scope>NUCLEOTIDE SEQUENCE</scope>
    <source>
        <strain evidence="2">Rmic-2018</strain>
    </source>
</reference>
<feature type="region of interest" description="Disordered" evidence="1">
    <location>
        <begin position="73"/>
        <end position="108"/>
    </location>
</feature>
<dbReference type="EMBL" id="JABSTU010000009">
    <property type="protein sequence ID" value="KAH8022126.1"/>
    <property type="molecule type" value="Genomic_DNA"/>
</dbReference>
<accession>A0A9J6DJN5</accession>
<dbReference type="Proteomes" id="UP000821866">
    <property type="component" value="Chromosome 7"/>
</dbReference>